<name>D3RV22_ALLVD</name>
<dbReference type="KEGG" id="alv:Alvin_2031"/>
<keyword evidence="1" id="KW-0812">Transmembrane</keyword>
<sequence>MFDALLNWIESHQALTLLLAGASVLTFIGSILALPVLVAAMPEDYFLDTKRHQSRLRRFHPLIYLALRILKNVVGWLLVLCGLLMLVLPGQGLLTILVGLVLSDFPGKFRLERRLAGNPSVMAAFNWLRRRAGRPPLRVPAPLAESPDPQHPA</sequence>
<dbReference type="AlphaFoldDB" id="D3RV22"/>
<evidence type="ECO:0000313" key="2">
    <source>
        <dbReference type="EMBL" id="ADC62954.1"/>
    </source>
</evidence>
<feature type="transmembrane region" description="Helical" evidence="1">
    <location>
        <begin position="15"/>
        <end position="41"/>
    </location>
</feature>
<accession>D3RV22</accession>
<dbReference type="InterPro" id="IPR019099">
    <property type="entry name" value="Uncharacterised_PGPGW_TM"/>
</dbReference>
<dbReference type="EMBL" id="CP001896">
    <property type="protein sequence ID" value="ADC62954.1"/>
    <property type="molecule type" value="Genomic_DNA"/>
</dbReference>
<keyword evidence="1" id="KW-0472">Membrane</keyword>
<keyword evidence="1" id="KW-1133">Transmembrane helix</keyword>
<dbReference type="HOGENOM" id="CLU_137192_0_0_6"/>
<dbReference type="OrthoDB" id="9800130at2"/>
<dbReference type="STRING" id="572477.Alvin_2031"/>
<proteinExistence type="predicted"/>
<evidence type="ECO:0008006" key="4">
    <source>
        <dbReference type="Google" id="ProtNLM"/>
    </source>
</evidence>
<dbReference type="RefSeq" id="WP_012971226.1">
    <property type="nucleotide sequence ID" value="NC_013851.1"/>
</dbReference>
<evidence type="ECO:0000313" key="3">
    <source>
        <dbReference type="Proteomes" id="UP000001441"/>
    </source>
</evidence>
<evidence type="ECO:0000256" key="1">
    <source>
        <dbReference type="SAM" id="Phobius"/>
    </source>
</evidence>
<organism evidence="2 3">
    <name type="scientific">Allochromatium vinosum (strain ATCC 17899 / DSM 180 / NBRC 103801 / NCIMB 10441 / D)</name>
    <name type="common">Chromatium vinosum</name>
    <dbReference type="NCBI Taxonomy" id="572477"/>
    <lineage>
        <taxon>Bacteria</taxon>
        <taxon>Pseudomonadati</taxon>
        <taxon>Pseudomonadota</taxon>
        <taxon>Gammaproteobacteria</taxon>
        <taxon>Chromatiales</taxon>
        <taxon>Chromatiaceae</taxon>
        <taxon>Allochromatium</taxon>
    </lineage>
</organism>
<dbReference type="Proteomes" id="UP000001441">
    <property type="component" value="Chromosome"/>
</dbReference>
<keyword evidence="3" id="KW-1185">Reference proteome</keyword>
<dbReference type="eggNOG" id="ENOG5032ZM7">
    <property type="taxonomic scope" value="Bacteria"/>
</dbReference>
<protein>
    <recommendedName>
        <fullName evidence="4">Transmembrane protein (PGPGW)</fullName>
    </recommendedName>
</protein>
<dbReference type="Pfam" id="PF09656">
    <property type="entry name" value="PGPGW"/>
    <property type="match status" value="1"/>
</dbReference>
<reference evidence="2 3" key="1">
    <citation type="journal article" date="2011" name="Stand. Genomic Sci.">
        <title>Complete genome sequence of Allochromatium vinosum DSM 180(T).</title>
        <authorList>
            <person name="Weissgerber T."/>
            <person name="Zigann R."/>
            <person name="Bruce D."/>
            <person name="Chang Y.J."/>
            <person name="Detter J.C."/>
            <person name="Han C."/>
            <person name="Hauser L."/>
            <person name="Jeffries C.D."/>
            <person name="Land M."/>
            <person name="Munk A.C."/>
            <person name="Tapia R."/>
            <person name="Dahl C."/>
        </authorList>
    </citation>
    <scope>NUCLEOTIDE SEQUENCE [LARGE SCALE GENOMIC DNA]</scope>
    <source>
        <strain evidence="3">ATCC 17899 / DSM 180 / NBRC 103801 / NCIMB 10441 / D</strain>
    </source>
</reference>
<gene>
    <name evidence="2" type="ordered locus">Alvin_2031</name>
</gene>